<name>A0A8S5M3X9_9CAUD</name>
<sequence>MARVLEFDTKGNERQKEVARLWADKTTTDILYGGSKGSGKSFLGCSLIIGDALMYPGTFYFIARKTAADLIKYTIPSILEVLGIWNIKPSYYKFNGQYNFYEFANGSRIYLLDAKYQPSDPMYERFGSMQMTRGWIEEGGEFTREAKSNLQASIGRWKNQEYGLAPKLLITCNPSNNFLYPDYYKPDKDGTMPPWKKFVKALPTDNKMLPKEYVPNLLRTLTSSQIERLVFGNWEYDDDPNWLVDYDAVCDMFTNEFIPDEGEPFISTDLAGKGRDTWVVGTWKGLCLRIPVVKGFSEGKEMEEKLRRLAIGLRVPRSSIVSDADGLGFYLESYLKGIREFHGGSRALDPDTYSNLKSECAFKLAELINKRKIRVICDPSVADKLKEELTVLKSKNTNSSEQKKELISKDTMKAILGRSPDLLDMLIMRMVFEIAPKAAGLKAARIIAPKKR</sequence>
<dbReference type="Gene3D" id="3.40.50.300">
    <property type="entry name" value="P-loop containing nucleotide triphosphate hydrolases"/>
    <property type="match status" value="1"/>
</dbReference>
<dbReference type="Gene3D" id="3.30.420.240">
    <property type="match status" value="1"/>
</dbReference>
<protein>
    <submittedName>
        <fullName evidence="1">Terminase large subunit</fullName>
    </submittedName>
</protein>
<dbReference type="EMBL" id="BK014813">
    <property type="protein sequence ID" value="DAD76902.1"/>
    <property type="molecule type" value="Genomic_DNA"/>
</dbReference>
<evidence type="ECO:0000313" key="1">
    <source>
        <dbReference type="EMBL" id="DAD76902.1"/>
    </source>
</evidence>
<organism evidence="1">
    <name type="scientific">Siphoviridae sp. ct3b712</name>
    <dbReference type="NCBI Taxonomy" id="2826283"/>
    <lineage>
        <taxon>Viruses</taxon>
        <taxon>Duplodnaviria</taxon>
        <taxon>Heunggongvirae</taxon>
        <taxon>Uroviricota</taxon>
        <taxon>Caudoviricetes</taxon>
    </lineage>
</organism>
<reference evidence="1" key="1">
    <citation type="journal article" date="2021" name="Proc. Natl. Acad. Sci. U.S.A.">
        <title>A Catalog of Tens of Thousands of Viruses from Human Metagenomes Reveals Hidden Associations with Chronic Diseases.</title>
        <authorList>
            <person name="Tisza M.J."/>
            <person name="Buck C.B."/>
        </authorList>
    </citation>
    <scope>NUCLEOTIDE SEQUENCE</scope>
    <source>
        <strain evidence="1">Ct3b712</strain>
    </source>
</reference>
<dbReference type="InterPro" id="IPR027417">
    <property type="entry name" value="P-loop_NTPase"/>
</dbReference>
<accession>A0A8S5M3X9</accession>
<proteinExistence type="predicted"/>